<evidence type="ECO:0000256" key="1">
    <source>
        <dbReference type="SAM" id="MobiDB-lite"/>
    </source>
</evidence>
<protein>
    <recommendedName>
        <fullName evidence="2">Protein kinase domain-containing protein</fullName>
    </recommendedName>
</protein>
<feature type="compositionally biased region" description="Low complexity" evidence="1">
    <location>
        <begin position="9"/>
        <end position="22"/>
    </location>
</feature>
<dbReference type="InterPro" id="IPR011009">
    <property type="entry name" value="Kinase-like_dom_sf"/>
</dbReference>
<dbReference type="PRINTS" id="PR00109">
    <property type="entry name" value="TYRKINASE"/>
</dbReference>
<dbReference type="PANTHER" id="PTHR44329">
    <property type="entry name" value="SERINE/THREONINE-PROTEIN KINASE TNNI3K-RELATED"/>
    <property type="match status" value="1"/>
</dbReference>
<feature type="domain" description="Protein kinase" evidence="2">
    <location>
        <begin position="188"/>
        <end position="440"/>
    </location>
</feature>
<dbReference type="SUPFAM" id="SSF56112">
    <property type="entry name" value="Protein kinase-like (PK-like)"/>
    <property type="match status" value="1"/>
</dbReference>
<dbReference type="EMBL" id="RQTK01000592">
    <property type="protein sequence ID" value="RUS77283.1"/>
    <property type="molecule type" value="Genomic_DNA"/>
</dbReference>
<dbReference type="InterPro" id="IPR000719">
    <property type="entry name" value="Prot_kinase_dom"/>
</dbReference>
<dbReference type="InterPro" id="IPR051681">
    <property type="entry name" value="Ser/Thr_Kinases-Pseudokinases"/>
</dbReference>
<dbReference type="PROSITE" id="PS00108">
    <property type="entry name" value="PROTEIN_KINASE_ST"/>
    <property type="match status" value="1"/>
</dbReference>
<feature type="compositionally biased region" description="Basic residues" evidence="1">
    <location>
        <begin position="60"/>
        <end position="70"/>
    </location>
</feature>
<sequence>MAAKHLQRRSSSSGRNKDSGSGPVLQRPSLLRSSSFIDKREAQKLQDLPSHGATPDLTSRFRKSRSRTKSPSHGLNVTLGTVRELQTRLSCLEEQLTGENSDTKDVLPEHLMPDPLQSKILFDAKFKSISDTGVGKTTTTIKQGKGHYYGAKKGSFNFQPVARPPELGVNYHKEAFKCLGLNKEDISYNEDDLCGEGRFSQVFKGTFKGSEVAIKRLKAPLLSKDKNYFKAEVSLLRELKHPCVVELLGFCSADSLPVVVLEFMACGNLHSLLHTESRPGLSQVEFYQICQDVSSALLYLHDHQPPVLHLDLKPRNVLLSHGSRAKVADFGFSKLKYEADMKVSRVSKSQLIHSAPSWMAPELLAAKEVTAKADVYSFGILLWEMFTREIPYADCTVFQILEQVRLNQRPILPSNSPSGLAGFIQLCWDQNPAARPNFKV</sequence>
<dbReference type="Gene3D" id="1.10.510.10">
    <property type="entry name" value="Transferase(Phosphotransferase) domain 1"/>
    <property type="match status" value="1"/>
</dbReference>
<accession>A0A433T6U9</accession>
<dbReference type="InterPro" id="IPR008271">
    <property type="entry name" value="Ser/Thr_kinase_AS"/>
</dbReference>
<reference evidence="3 4" key="1">
    <citation type="submission" date="2019-01" db="EMBL/GenBank/DDBJ databases">
        <title>A draft genome assembly of the solar-powered sea slug Elysia chlorotica.</title>
        <authorList>
            <person name="Cai H."/>
            <person name="Li Q."/>
            <person name="Fang X."/>
            <person name="Li J."/>
            <person name="Curtis N.E."/>
            <person name="Altenburger A."/>
            <person name="Shibata T."/>
            <person name="Feng M."/>
            <person name="Maeda T."/>
            <person name="Schwartz J.A."/>
            <person name="Shigenobu S."/>
            <person name="Lundholm N."/>
            <person name="Nishiyama T."/>
            <person name="Yang H."/>
            <person name="Hasebe M."/>
            <person name="Li S."/>
            <person name="Pierce S.K."/>
            <person name="Wang J."/>
        </authorList>
    </citation>
    <scope>NUCLEOTIDE SEQUENCE [LARGE SCALE GENOMIC DNA]</scope>
    <source>
        <strain evidence="3">EC2010</strain>
        <tissue evidence="3">Whole organism of an adult</tissue>
    </source>
</reference>
<dbReference type="AlphaFoldDB" id="A0A433T6U9"/>
<dbReference type="InterPro" id="IPR001245">
    <property type="entry name" value="Ser-Thr/Tyr_kinase_cat_dom"/>
</dbReference>
<dbReference type="GO" id="GO:0005524">
    <property type="term" value="F:ATP binding"/>
    <property type="evidence" value="ECO:0007669"/>
    <property type="project" value="InterPro"/>
</dbReference>
<dbReference type="STRING" id="188477.A0A433T6U9"/>
<organism evidence="3 4">
    <name type="scientific">Elysia chlorotica</name>
    <name type="common">Eastern emerald elysia</name>
    <name type="synonym">Sea slug</name>
    <dbReference type="NCBI Taxonomy" id="188477"/>
    <lineage>
        <taxon>Eukaryota</taxon>
        <taxon>Metazoa</taxon>
        <taxon>Spiralia</taxon>
        <taxon>Lophotrochozoa</taxon>
        <taxon>Mollusca</taxon>
        <taxon>Gastropoda</taxon>
        <taxon>Heterobranchia</taxon>
        <taxon>Euthyneura</taxon>
        <taxon>Panpulmonata</taxon>
        <taxon>Sacoglossa</taxon>
        <taxon>Placobranchoidea</taxon>
        <taxon>Plakobranchidae</taxon>
        <taxon>Elysia</taxon>
    </lineage>
</organism>
<dbReference type="OrthoDB" id="339325at2759"/>
<feature type="region of interest" description="Disordered" evidence="1">
    <location>
        <begin position="1"/>
        <end position="75"/>
    </location>
</feature>
<keyword evidence="4" id="KW-1185">Reference proteome</keyword>
<dbReference type="SMART" id="SM00220">
    <property type="entry name" value="S_TKc"/>
    <property type="match status" value="1"/>
</dbReference>
<dbReference type="CDD" id="cd13999">
    <property type="entry name" value="STKc_MAP3K-like"/>
    <property type="match status" value="1"/>
</dbReference>
<evidence type="ECO:0000313" key="4">
    <source>
        <dbReference type="Proteomes" id="UP000271974"/>
    </source>
</evidence>
<evidence type="ECO:0000313" key="3">
    <source>
        <dbReference type="EMBL" id="RUS77283.1"/>
    </source>
</evidence>
<dbReference type="Proteomes" id="UP000271974">
    <property type="component" value="Unassembled WGS sequence"/>
</dbReference>
<dbReference type="GO" id="GO:0004674">
    <property type="term" value="F:protein serine/threonine kinase activity"/>
    <property type="evidence" value="ECO:0007669"/>
    <property type="project" value="TreeGrafter"/>
</dbReference>
<dbReference type="Pfam" id="PF07714">
    <property type="entry name" value="PK_Tyr_Ser-Thr"/>
    <property type="match status" value="1"/>
</dbReference>
<evidence type="ECO:0000259" key="2">
    <source>
        <dbReference type="PROSITE" id="PS50011"/>
    </source>
</evidence>
<dbReference type="PROSITE" id="PS50011">
    <property type="entry name" value="PROTEIN_KINASE_DOM"/>
    <property type="match status" value="1"/>
</dbReference>
<proteinExistence type="predicted"/>
<name>A0A433T6U9_ELYCH</name>
<gene>
    <name evidence="3" type="ORF">EGW08_014947</name>
</gene>
<comment type="caution">
    <text evidence="3">The sequence shown here is derived from an EMBL/GenBank/DDBJ whole genome shotgun (WGS) entry which is preliminary data.</text>
</comment>